<name>A0ABW0B3Q6_9ACTN</name>
<keyword evidence="2" id="KW-0808">Transferase</keyword>
<dbReference type="Proteomes" id="UP001596208">
    <property type="component" value="Unassembled WGS sequence"/>
</dbReference>
<organism evidence="2 3">
    <name type="scientific">Streptomyces mutomycini</name>
    <dbReference type="NCBI Taxonomy" id="284036"/>
    <lineage>
        <taxon>Bacteria</taxon>
        <taxon>Bacillati</taxon>
        <taxon>Actinomycetota</taxon>
        <taxon>Actinomycetes</taxon>
        <taxon>Kitasatosporales</taxon>
        <taxon>Streptomycetaceae</taxon>
        <taxon>Streptomyces</taxon>
    </lineage>
</organism>
<protein>
    <submittedName>
        <fullName evidence="2">Class I SAM-dependent methyltransferase</fullName>
    </submittedName>
</protein>
<evidence type="ECO:0000259" key="1">
    <source>
        <dbReference type="Pfam" id="PF08241"/>
    </source>
</evidence>
<keyword evidence="3" id="KW-1185">Reference proteome</keyword>
<dbReference type="SUPFAM" id="SSF53335">
    <property type="entry name" value="S-adenosyl-L-methionine-dependent methyltransferases"/>
    <property type="match status" value="1"/>
</dbReference>
<gene>
    <name evidence="2" type="ORF">ACFPRK_14870</name>
</gene>
<dbReference type="InterPro" id="IPR013216">
    <property type="entry name" value="Methyltransf_11"/>
</dbReference>
<reference evidence="3" key="1">
    <citation type="journal article" date="2019" name="Int. J. Syst. Evol. Microbiol.">
        <title>The Global Catalogue of Microorganisms (GCM) 10K type strain sequencing project: providing services to taxonomists for standard genome sequencing and annotation.</title>
        <authorList>
            <consortium name="The Broad Institute Genomics Platform"/>
            <consortium name="The Broad Institute Genome Sequencing Center for Infectious Disease"/>
            <person name="Wu L."/>
            <person name="Ma J."/>
        </authorList>
    </citation>
    <scope>NUCLEOTIDE SEQUENCE [LARGE SCALE GENOMIC DNA]</scope>
    <source>
        <strain evidence="3">CGMCC 4.1721</strain>
    </source>
</reference>
<sequence length="187" mass="21042">MSEGRRAEHPSHAVVTERIAALYSGAPFELLDCGVLSGVTYHHLLQAGLEVDYTGIDIGEAAIADCRKLHPGARWEQMSVADLAFPEGSFDVVNCRHVLESLPYYETAVRELFRVARRTVAICMFQVPREPEALLRRETANGYIWLNRYAPGPFEALLHSLSESVEIIDVPADHRRNRVYFCTKRSA</sequence>
<proteinExistence type="predicted"/>
<feature type="domain" description="Methyltransferase type 11" evidence="1">
    <location>
        <begin position="31"/>
        <end position="118"/>
    </location>
</feature>
<dbReference type="RefSeq" id="WP_159037444.1">
    <property type="nucleotide sequence ID" value="NZ_JBFADZ010000010.1"/>
</dbReference>
<evidence type="ECO:0000313" key="3">
    <source>
        <dbReference type="Proteomes" id="UP001596208"/>
    </source>
</evidence>
<evidence type="ECO:0000313" key="2">
    <source>
        <dbReference type="EMBL" id="MFC5171873.1"/>
    </source>
</evidence>
<dbReference type="EMBL" id="JBHSKI010000006">
    <property type="protein sequence ID" value="MFC5171873.1"/>
    <property type="molecule type" value="Genomic_DNA"/>
</dbReference>
<keyword evidence="2" id="KW-0489">Methyltransferase</keyword>
<accession>A0ABW0B3Q6</accession>
<dbReference type="InterPro" id="IPR029063">
    <property type="entry name" value="SAM-dependent_MTases_sf"/>
</dbReference>
<dbReference type="Pfam" id="PF08241">
    <property type="entry name" value="Methyltransf_11"/>
    <property type="match status" value="1"/>
</dbReference>
<dbReference type="GO" id="GO:0032259">
    <property type="term" value="P:methylation"/>
    <property type="evidence" value="ECO:0007669"/>
    <property type="project" value="UniProtKB-KW"/>
</dbReference>
<dbReference type="Gene3D" id="3.40.50.150">
    <property type="entry name" value="Vaccinia Virus protein VP39"/>
    <property type="match status" value="1"/>
</dbReference>
<comment type="caution">
    <text evidence="2">The sequence shown here is derived from an EMBL/GenBank/DDBJ whole genome shotgun (WGS) entry which is preliminary data.</text>
</comment>
<dbReference type="GO" id="GO:0008168">
    <property type="term" value="F:methyltransferase activity"/>
    <property type="evidence" value="ECO:0007669"/>
    <property type="project" value="UniProtKB-KW"/>
</dbReference>